<dbReference type="HAMAP" id="MF_01328_B">
    <property type="entry name" value="Ribosomal_uL4_B"/>
    <property type="match status" value="1"/>
</dbReference>
<accession>A0A2H0V2K4</accession>
<organism evidence="7 8">
    <name type="scientific">Candidatus Falkowbacteria bacterium CG10_big_fil_rev_8_21_14_0_10_43_10</name>
    <dbReference type="NCBI Taxonomy" id="1974567"/>
    <lineage>
        <taxon>Bacteria</taxon>
        <taxon>Candidatus Falkowiibacteriota</taxon>
    </lineage>
</organism>
<comment type="function">
    <text evidence="5">Forms part of the polypeptide exit tunnel.</text>
</comment>
<keyword evidence="5" id="KW-0699">rRNA-binding</keyword>
<comment type="subunit">
    <text evidence="5">Part of the 50S ribosomal subunit.</text>
</comment>
<dbReference type="Pfam" id="PF00573">
    <property type="entry name" value="Ribosomal_L4"/>
    <property type="match status" value="1"/>
</dbReference>
<dbReference type="PANTHER" id="PTHR10746">
    <property type="entry name" value="50S RIBOSOMAL PROTEIN L4"/>
    <property type="match status" value="1"/>
</dbReference>
<protein>
    <recommendedName>
        <fullName evidence="4 5">Large ribosomal subunit protein uL4</fullName>
    </recommendedName>
</protein>
<sequence length="225" mass="25178">MKIKVYNQNGETVGDQELNPGVFGVEINEGLVHQAVTAQMANQRQVLAHTKTKGEVRGGGRKPWRQKGTGRARAGSSRSPIWIGGGITFGPRKDRNFTKNINAKMKQRAVLMALSDKAKSGFLVLLDKIELPEAKTKKANEIISSLENKVLYKESKEEKNKKKIKRSVLIFIEKKDENIKRALGNLAGVQALNLNNINIVDILKYRDLILTVDAVKKIEEKYSKK</sequence>
<evidence type="ECO:0000256" key="6">
    <source>
        <dbReference type="SAM" id="MobiDB-lite"/>
    </source>
</evidence>
<comment type="similarity">
    <text evidence="1 5">Belongs to the universal ribosomal protein uL4 family.</text>
</comment>
<dbReference type="SUPFAM" id="SSF52166">
    <property type="entry name" value="Ribosomal protein L4"/>
    <property type="match status" value="1"/>
</dbReference>
<feature type="region of interest" description="Disordered" evidence="6">
    <location>
        <begin position="51"/>
        <end position="77"/>
    </location>
</feature>
<dbReference type="GO" id="GO:0006412">
    <property type="term" value="P:translation"/>
    <property type="evidence" value="ECO:0007669"/>
    <property type="project" value="UniProtKB-UniRule"/>
</dbReference>
<dbReference type="GO" id="GO:0003735">
    <property type="term" value="F:structural constituent of ribosome"/>
    <property type="evidence" value="ECO:0007669"/>
    <property type="project" value="InterPro"/>
</dbReference>
<evidence type="ECO:0000313" key="7">
    <source>
        <dbReference type="EMBL" id="PIR93331.1"/>
    </source>
</evidence>
<evidence type="ECO:0000313" key="8">
    <source>
        <dbReference type="Proteomes" id="UP000228626"/>
    </source>
</evidence>
<dbReference type="PANTHER" id="PTHR10746:SF6">
    <property type="entry name" value="LARGE RIBOSOMAL SUBUNIT PROTEIN UL4M"/>
    <property type="match status" value="1"/>
</dbReference>
<dbReference type="InterPro" id="IPR002136">
    <property type="entry name" value="Ribosomal_uL4"/>
</dbReference>
<name>A0A2H0V2K4_9BACT</name>
<dbReference type="GO" id="GO:1990904">
    <property type="term" value="C:ribonucleoprotein complex"/>
    <property type="evidence" value="ECO:0007669"/>
    <property type="project" value="UniProtKB-KW"/>
</dbReference>
<evidence type="ECO:0000256" key="5">
    <source>
        <dbReference type="HAMAP-Rule" id="MF_01328"/>
    </source>
</evidence>
<evidence type="ECO:0000256" key="4">
    <source>
        <dbReference type="ARBA" id="ARBA00035244"/>
    </source>
</evidence>
<gene>
    <name evidence="5" type="primary">rplD</name>
    <name evidence="7" type="ORF">COT99_01225</name>
</gene>
<feature type="compositionally biased region" description="Basic residues" evidence="6">
    <location>
        <begin position="59"/>
        <end position="70"/>
    </location>
</feature>
<dbReference type="GO" id="GO:0019843">
    <property type="term" value="F:rRNA binding"/>
    <property type="evidence" value="ECO:0007669"/>
    <property type="project" value="UniProtKB-UniRule"/>
</dbReference>
<dbReference type="GO" id="GO:0005840">
    <property type="term" value="C:ribosome"/>
    <property type="evidence" value="ECO:0007669"/>
    <property type="project" value="UniProtKB-KW"/>
</dbReference>
<comment type="caution">
    <text evidence="7">The sequence shown here is derived from an EMBL/GenBank/DDBJ whole genome shotgun (WGS) entry which is preliminary data.</text>
</comment>
<dbReference type="AlphaFoldDB" id="A0A2H0V2K4"/>
<evidence type="ECO:0000256" key="3">
    <source>
        <dbReference type="ARBA" id="ARBA00023274"/>
    </source>
</evidence>
<evidence type="ECO:0000256" key="1">
    <source>
        <dbReference type="ARBA" id="ARBA00010528"/>
    </source>
</evidence>
<keyword evidence="2 5" id="KW-0689">Ribosomal protein</keyword>
<dbReference type="Gene3D" id="3.40.1370.10">
    <property type="match status" value="1"/>
</dbReference>
<dbReference type="EMBL" id="PFAR01000015">
    <property type="protein sequence ID" value="PIR93331.1"/>
    <property type="molecule type" value="Genomic_DNA"/>
</dbReference>
<dbReference type="Proteomes" id="UP000228626">
    <property type="component" value="Unassembled WGS sequence"/>
</dbReference>
<keyword evidence="5" id="KW-0694">RNA-binding</keyword>
<comment type="function">
    <text evidence="5">One of the primary rRNA binding proteins, this protein initially binds near the 5'-end of the 23S rRNA. It is important during the early stages of 50S assembly. It makes multiple contacts with different domains of the 23S rRNA in the assembled 50S subunit and ribosome.</text>
</comment>
<reference evidence="8" key="1">
    <citation type="submission" date="2017-09" db="EMBL/GenBank/DDBJ databases">
        <title>Depth-based differentiation of microbial function through sediment-hosted aquifers and enrichment of novel symbionts in the deep terrestrial subsurface.</title>
        <authorList>
            <person name="Probst A.J."/>
            <person name="Ladd B."/>
            <person name="Jarett J.K."/>
            <person name="Geller-Mcgrath D.E."/>
            <person name="Sieber C.M.K."/>
            <person name="Emerson J.B."/>
            <person name="Anantharaman K."/>
            <person name="Thomas B.C."/>
            <person name="Malmstrom R."/>
            <person name="Stieglmeier M."/>
            <person name="Klingl A."/>
            <person name="Woyke T."/>
            <person name="Ryan C.M."/>
            <person name="Banfield J.F."/>
        </authorList>
    </citation>
    <scope>NUCLEOTIDE SEQUENCE [LARGE SCALE GENOMIC DNA]</scope>
</reference>
<keyword evidence="3 5" id="KW-0687">Ribonucleoprotein</keyword>
<dbReference type="InterPro" id="IPR023574">
    <property type="entry name" value="Ribosomal_uL4_dom_sf"/>
</dbReference>
<proteinExistence type="inferred from homology"/>
<dbReference type="NCBIfam" id="TIGR03953">
    <property type="entry name" value="rplD_bact"/>
    <property type="match status" value="1"/>
</dbReference>
<dbReference type="InterPro" id="IPR013005">
    <property type="entry name" value="Ribosomal_uL4-like"/>
</dbReference>
<evidence type="ECO:0000256" key="2">
    <source>
        <dbReference type="ARBA" id="ARBA00022980"/>
    </source>
</evidence>